<keyword evidence="4" id="KW-1185">Reference proteome</keyword>
<accession>A0ABY1QEJ5</accession>
<proteinExistence type="inferred from homology"/>
<comment type="similarity">
    <text evidence="1">Belongs to the UPF0065 (bug) family.</text>
</comment>
<dbReference type="CDD" id="cd13578">
    <property type="entry name" value="PBP2_Bug27"/>
    <property type="match status" value="1"/>
</dbReference>
<dbReference type="Gene3D" id="3.40.190.10">
    <property type="entry name" value="Periplasmic binding protein-like II"/>
    <property type="match status" value="1"/>
</dbReference>
<sequence>MTLSTTIRKLAIPVVGIALTLFAQQSPAQDQDWPKRPVNIIVGFSPGGTTDIIARMLGVELSKAWGQSVIVENRPGAGGNIAGALVAKAAPDGYTLFMGSTGPLSVNTSLYKRMPFDHLKDFTPISLVADVPNMLVVNPKFMPAATFKDFMGLLKANPGKYFYASTGSGTASHLATELLKHEAKVEATHVPYKGAVALNDLLAGDSVHFMFATIPSVVQHVRSGKLKALAVTSKKRSTGLPEIPTVAESGYPNFDASSWFGLVGPAAMPKAVSEKISADIARVMATPDMRAKFIEQGAEPVASTPAQFGDYMRSETAKWEKVVKLSGASAE</sequence>
<keyword evidence="3" id="KW-0675">Receptor</keyword>
<dbReference type="Proteomes" id="UP001158049">
    <property type="component" value="Unassembled WGS sequence"/>
</dbReference>
<dbReference type="SUPFAM" id="SSF53850">
    <property type="entry name" value="Periplasmic binding protein-like II"/>
    <property type="match status" value="1"/>
</dbReference>
<name>A0ABY1QEJ5_9BURK</name>
<evidence type="ECO:0000313" key="4">
    <source>
        <dbReference type="Proteomes" id="UP001158049"/>
    </source>
</evidence>
<feature type="signal peptide" evidence="2">
    <location>
        <begin position="1"/>
        <end position="28"/>
    </location>
</feature>
<dbReference type="PANTHER" id="PTHR42928">
    <property type="entry name" value="TRICARBOXYLATE-BINDING PROTEIN"/>
    <property type="match status" value="1"/>
</dbReference>
<dbReference type="PIRSF" id="PIRSF017082">
    <property type="entry name" value="YflP"/>
    <property type="match status" value="1"/>
</dbReference>
<reference evidence="3 4" key="1">
    <citation type="submission" date="2017-05" db="EMBL/GenBank/DDBJ databases">
        <authorList>
            <person name="Varghese N."/>
            <person name="Submissions S."/>
        </authorList>
    </citation>
    <scope>NUCLEOTIDE SEQUENCE [LARGE SCALE GENOMIC DNA]</scope>
    <source>
        <strain evidence="3 4">DSM 26001</strain>
    </source>
</reference>
<comment type="caution">
    <text evidence="3">The sequence shown here is derived from an EMBL/GenBank/DDBJ whole genome shotgun (WGS) entry which is preliminary data.</text>
</comment>
<protein>
    <submittedName>
        <fullName evidence="3">Tripartite-type tricarboxylate transporter, receptor component TctC</fullName>
    </submittedName>
</protein>
<dbReference type="EMBL" id="FXUL01000012">
    <property type="protein sequence ID" value="SMP67182.1"/>
    <property type="molecule type" value="Genomic_DNA"/>
</dbReference>
<keyword evidence="2" id="KW-0732">Signal</keyword>
<gene>
    <name evidence="3" type="ORF">SAMN06295970_112122</name>
</gene>
<evidence type="ECO:0000256" key="1">
    <source>
        <dbReference type="ARBA" id="ARBA00006987"/>
    </source>
</evidence>
<dbReference type="Gene3D" id="3.40.190.150">
    <property type="entry name" value="Bordetella uptake gene, domain 1"/>
    <property type="match status" value="1"/>
</dbReference>
<dbReference type="PANTHER" id="PTHR42928:SF5">
    <property type="entry name" value="BLR1237 PROTEIN"/>
    <property type="match status" value="1"/>
</dbReference>
<dbReference type="InterPro" id="IPR005064">
    <property type="entry name" value="BUG"/>
</dbReference>
<evidence type="ECO:0000313" key="3">
    <source>
        <dbReference type="EMBL" id="SMP67182.1"/>
    </source>
</evidence>
<feature type="chain" id="PRO_5046642309" evidence="2">
    <location>
        <begin position="29"/>
        <end position="331"/>
    </location>
</feature>
<dbReference type="RefSeq" id="WP_283443318.1">
    <property type="nucleotide sequence ID" value="NZ_FXUL01000012.1"/>
</dbReference>
<dbReference type="Pfam" id="PF03401">
    <property type="entry name" value="TctC"/>
    <property type="match status" value="1"/>
</dbReference>
<dbReference type="InterPro" id="IPR042100">
    <property type="entry name" value="Bug_dom1"/>
</dbReference>
<organism evidence="3 4">
    <name type="scientific">Noviherbaspirillum suwonense</name>
    <dbReference type="NCBI Taxonomy" id="1224511"/>
    <lineage>
        <taxon>Bacteria</taxon>
        <taxon>Pseudomonadati</taxon>
        <taxon>Pseudomonadota</taxon>
        <taxon>Betaproteobacteria</taxon>
        <taxon>Burkholderiales</taxon>
        <taxon>Oxalobacteraceae</taxon>
        <taxon>Noviherbaspirillum</taxon>
    </lineage>
</organism>
<evidence type="ECO:0000256" key="2">
    <source>
        <dbReference type="SAM" id="SignalP"/>
    </source>
</evidence>